<dbReference type="RefSeq" id="WP_091395092.1">
    <property type="nucleotide sequence ID" value="NZ_BKAI01000011.1"/>
</dbReference>
<organism evidence="1 2">
    <name type="scientific">Flavobacterium noncentrifugens</name>
    <dbReference type="NCBI Taxonomy" id="1128970"/>
    <lineage>
        <taxon>Bacteria</taxon>
        <taxon>Pseudomonadati</taxon>
        <taxon>Bacteroidota</taxon>
        <taxon>Flavobacteriia</taxon>
        <taxon>Flavobacteriales</taxon>
        <taxon>Flavobacteriaceae</taxon>
        <taxon>Flavobacterium</taxon>
    </lineage>
</organism>
<proteinExistence type="predicted"/>
<evidence type="ECO:0000313" key="1">
    <source>
        <dbReference type="EMBL" id="SDJ96830.1"/>
    </source>
</evidence>
<evidence type="ECO:0000313" key="2">
    <source>
        <dbReference type="Proteomes" id="UP000199580"/>
    </source>
</evidence>
<protein>
    <submittedName>
        <fullName evidence="1">Uncharacterized protein</fullName>
    </submittedName>
</protein>
<dbReference type="Proteomes" id="UP000199580">
    <property type="component" value="Unassembled WGS sequence"/>
</dbReference>
<dbReference type="STRING" id="1128970.SAMN04487935_2160"/>
<keyword evidence="2" id="KW-1185">Reference proteome</keyword>
<reference evidence="1 2" key="1">
    <citation type="submission" date="2016-10" db="EMBL/GenBank/DDBJ databases">
        <authorList>
            <person name="de Groot N.N."/>
        </authorList>
    </citation>
    <scope>NUCLEOTIDE SEQUENCE [LARGE SCALE GENOMIC DNA]</scope>
    <source>
        <strain evidence="1 2">CGMCC 1.10076</strain>
    </source>
</reference>
<dbReference type="EMBL" id="FNEZ01000003">
    <property type="protein sequence ID" value="SDJ96830.1"/>
    <property type="molecule type" value="Genomic_DNA"/>
</dbReference>
<name>A0A1G8Y460_9FLAO</name>
<dbReference type="AlphaFoldDB" id="A0A1G8Y460"/>
<dbReference type="OrthoDB" id="5518417at2"/>
<sequence length="285" mass="33527">MIGNCALYDIETDLKLSHIIPKFAFDYLKKTGGKYLRTFENPDQRVQDGPKEYLLSERAEQDFSKRERWFSNHVFLPYLKEGKTSFYYDENFGYFTVSVLWRVLLDQTNHHSVKAEPRLDFLNDVKEEWKLFLRDSKFPYNFNDLNIFLTDRVSSHNTNGINVDLYMSRTIDATIIHNEDYSTVAVYVKFLRFMIWSVVKGNPNDCEDIKIKFTSGNLKTPQNLRDDFFGGFLLNRIQEIDNKPKANKIQQQKIMNEVIKGEQDFWLTDAGKAMVSDYKNSKASH</sequence>
<gene>
    <name evidence="1" type="ORF">SAMN04487935_2160</name>
</gene>
<accession>A0A1G8Y460</accession>